<dbReference type="InParanoid" id="B9SEK7"/>
<protein>
    <submittedName>
        <fullName evidence="1">Uncharacterized protein</fullName>
    </submittedName>
</protein>
<proteinExistence type="predicted"/>
<gene>
    <name evidence="1" type="ORF">RCOM_0969800</name>
</gene>
<organism evidence="1 2">
    <name type="scientific">Ricinus communis</name>
    <name type="common">Castor bean</name>
    <dbReference type="NCBI Taxonomy" id="3988"/>
    <lineage>
        <taxon>Eukaryota</taxon>
        <taxon>Viridiplantae</taxon>
        <taxon>Streptophyta</taxon>
        <taxon>Embryophyta</taxon>
        <taxon>Tracheophyta</taxon>
        <taxon>Spermatophyta</taxon>
        <taxon>Magnoliopsida</taxon>
        <taxon>eudicotyledons</taxon>
        <taxon>Gunneridae</taxon>
        <taxon>Pentapetalae</taxon>
        <taxon>rosids</taxon>
        <taxon>fabids</taxon>
        <taxon>Malpighiales</taxon>
        <taxon>Euphorbiaceae</taxon>
        <taxon>Acalyphoideae</taxon>
        <taxon>Acalypheae</taxon>
        <taxon>Ricinus</taxon>
    </lineage>
</organism>
<evidence type="ECO:0000313" key="2">
    <source>
        <dbReference type="Proteomes" id="UP000008311"/>
    </source>
</evidence>
<dbReference type="EMBL" id="EQ973937">
    <property type="protein sequence ID" value="EEF37961.1"/>
    <property type="molecule type" value="Genomic_DNA"/>
</dbReference>
<dbReference type="AlphaFoldDB" id="B9SEK7"/>
<dbReference type="Proteomes" id="UP000008311">
    <property type="component" value="Unassembled WGS sequence"/>
</dbReference>
<name>B9SEK7_RICCO</name>
<evidence type="ECO:0000313" key="1">
    <source>
        <dbReference type="EMBL" id="EEF37961.1"/>
    </source>
</evidence>
<accession>B9SEK7</accession>
<sequence>MESKWLVENGVRWRVDIGLGTWRADFIMPNFPEAEAKAILNIRSSIRTEDTRY</sequence>
<keyword evidence="2" id="KW-1185">Reference proteome</keyword>
<reference evidence="2" key="1">
    <citation type="journal article" date="2010" name="Nat. Biotechnol.">
        <title>Draft genome sequence of the oilseed species Ricinus communis.</title>
        <authorList>
            <person name="Chan A.P."/>
            <person name="Crabtree J."/>
            <person name="Zhao Q."/>
            <person name="Lorenzi H."/>
            <person name="Orvis J."/>
            <person name="Puiu D."/>
            <person name="Melake-Berhan A."/>
            <person name="Jones K.M."/>
            <person name="Redman J."/>
            <person name="Chen G."/>
            <person name="Cahoon E.B."/>
            <person name="Gedil M."/>
            <person name="Stanke M."/>
            <person name="Haas B.J."/>
            <person name="Wortman J.R."/>
            <person name="Fraser-Liggett C.M."/>
            <person name="Ravel J."/>
            <person name="Rabinowicz P.D."/>
        </authorList>
    </citation>
    <scope>NUCLEOTIDE SEQUENCE [LARGE SCALE GENOMIC DNA]</scope>
    <source>
        <strain evidence="2">cv. Hale</strain>
    </source>
</reference>